<accession>A0ABV7ZYJ0</accession>
<proteinExistence type="predicted"/>
<keyword evidence="4" id="KW-1185">Reference proteome</keyword>
<dbReference type="Pfam" id="PF10675">
    <property type="entry name" value="DUF2489"/>
    <property type="match status" value="1"/>
</dbReference>
<feature type="coiled-coil region" evidence="1">
    <location>
        <begin position="108"/>
        <end position="135"/>
    </location>
</feature>
<dbReference type="Proteomes" id="UP001595617">
    <property type="component" value="Unassembled WGS sequence"/>
</dbReference>
<gene>
    <name evidence="3" type="ORF">ACFOOG_10625</name>
</gene>
<organism evidence="3 4">
    <name type="scientific">Saccharospirillum mangrovi</name>
    <dbReference type="NCBI Taxonomy" id="2161747"/>
    <lineage>
        <taxon>Bacteria</taxon>
        <taxon>Pseudomonadati</taxon>
        <taxon>Pseudomonadota</taxon>
        <taxon>Gammaproteobacteria</taxon>
        <taxon>Oceanospirillales</taxon>
        <taxon>Saccharospirillaceae</taxon>
        <taxon>Saccharospirillum</taxon>
    </lineage>
</organism>
<comment type="caution">
    <text evidence="3">The sequence shown here is derived from an EMBL/GenBank/DDBJ whole genome shotgun (WGS) entry which is preliminary data.</text>
</comment>
<name>A0ABV7ZYJ0_9GAMM</name>
<dbReference type="InterPro" id="IPR019617">
    <property type="entry name" value="DUF2489"/>
</dbReference>
<feature type="domain" description="DUF2489" evidence="2">
    <location>
        <begin position="13"/>
        <end position="143"/>
    </location>
</feature>
<evidence type="ECO:0000313" key="4">
    <source>
        <dbReference type="Proteomes" id="UP001595617"/>
    </source>
</evidence>
<sequence>MIGLMLVAAIVLLGLAGYAAWLHIKLRQHRQAQAAEQAEFERKKQEHEAFLVDSIQIIAANMVNKDLNLSEGAIRIKHLLDGLELADSERAQFAACDNLYEQVKDMATHDARKALSAVERQRQDAERESHEQAHQVELLKAARVLQSYSFTTIGFARRAH</sequence>
<dbReference type="RefSeq" id="WP_380696297.1">
    <property type="nucleotide sequence ID" value="NZ_JBHRYR010000003.1"/>
</dbReference>
<evidence type="ECO:0000256" key="1">
    <source>
        <dbReference type="SAM" id="Coils"/>
    </source>
</evidence>
<evidence type="ECO:0000259" key="2">
    <source>
        <dbReference type="Pfam" id="PF10675"/>
    </source>
</evidence>
<protein>
    <submittedName>
        <fullName evidence="3">DUF2489 domain-containing protein</fullName>
    </submittedName>
</protein>
<evidence type="ECO:0000313" key="3">
    <source>
        <dbReference type="EMBL" id="MFC3853286.1"/>
    </source>
</evidence>
<dbReference type="EMBL" id="JBHRYR010000003">
    <property type="protein sequence ID" value="MFC3853286.1"/>
    <property type="molecule type" value="Genomic_DNA"/>
</dbReference>
<keyword evidence="1" id="KW-0175">Coiled coil</keyword>
<reference evidence="4" key="1">
    <citation type="journal article" date="2019" name="Int. J. Syst. Evol. Microbiol.">
        <title>The Global Catalogue of Microorganisms (GCM) 10K type strain sequencing project: providing services to taxonomists for standard genome sequencing and annotation.</title>
        <authorList>
            <consortium name="The Broad Institute Genomics Platform"/>
            <consortium name="The Broad Institute Genome Sequencing Center for Infectious Disease"/>
            <person name="Wu L."/>
            <person name="Ma J."/>
        </authorList>
    </citation>
    <scope>NUCLEOTIDE SEQUENCE [LARGE SCALE GENOMIC DNA]</scope>
    <source>
        <strain evidence="4">IBRC 10765</strain>
    </source>
</reference>